<gene>
    <name evidence="1" type="ORF">B7463_g8604</name>
</gene>
<reference evidence="1 2" key="1">
    <citation type="submission" date="2018-05" db="EMBL/GenBank/DDBJ databases">
        <title>Draft genome sequence of Scytalidium lignicola DSM 105466, a ubiquitous saprotrophic fungus.</title>
        <authorList>
            <person name="Buettner E."/>
            <person name="Gebauer A.M."/>
            <person name="Hofrichter M."/>
            <person name="Liers C."/>
            <person name="Kellner H."/>
        </authorList>
    </citation>
    <scope>NUCLEOTIDE SEQUENCE [LARGE SCALE GENOMIC DNA]</scope>
    <source>
        <strain evidence="1 2">DSM 105466</strain>
    </source>
</reference>
<dbReference type="OrthoDB" id="4453902at2759"/>
<dbReference type="Proteomes" id="UP000258309">
    <property type="component" value="Unassembled WGS sequence"/>
</dbReference>
<feature type="non-terminal residue" evidence="1">
    <location>
        <position position="1"/>
    </location>
</feature>
<feature type="non-terminal residue" evidence="1">
    <location>
        <position position="324"/>
    </location>
</feature>
<proteinExistence type="predicted"/>
<keyword evidence="2" id="KW-1185">Reference proteome</keyword>
<comment type="caution">
    <text evidence="1">The sequence shown here is derived from an EMBL/GenBank/DDBJ whole genome shotgun (WGS) entry which is preliminary data.</text>
</comment>
<name>A0A3E2H3Z5_SCYLI</name>
<organism evidence="1 2">
    <name type="scientific">Scytalidium lignicola</name>
    <name type="common">Hyphomycete</name>
    <dbReference type="NCBI Taxonomy" id="5539"/>
    <lineage>
        <taxon>Eukaryota</taxon>
        <taxon>Fungi</taxon>
        <taxon>Dikarya</taxon>
        <taxon>Ascomycota</taxon>
        <taxon>Pezizomycotina</taxon>
        <taxon>Leotiomycetes</taxon>
        <taxon>Leotiomycetes incertae sedis</taxon>
        <taxon>Scytalidium</taxon>
    </lineage>
</organism>
<accession>A0A3E2H3Z5</accession>
<dbReference type="AlphaFoldDB" id="A0A3E2H3Z5"/>
<dbReference type="STRING" id="5539.A0A3E2H3Z5"/>
<evidence type="ECO:0000313" key="1">
    <source>
        <dbReference type="EMBL" id="RFU27743.1"/>
    </source>
</evidence>
<protein>
    <submittedName>
        <fullName evidence="1">Uncharacterized protein</fullName>
    </submittedName>
</protein>
<dbReference type="EMBL" id="NCSJ02000192">
    <property type="protein sequence ID" value="RFU27743.1"/>
    <property type="molecule type" value="Genomic_DNA"/>
</dbReference>
<evidence type="ECO:0000313" key="2">
    <source>
        <dbReference type="Proteomes" id="UP000258309"/>
    </source>
</evidence>
<sequence length="324" mass="37314">MYQAQAENKCLGHKSSHIGQAATETLEAFYLVQPMPSNNEADDVTTRRRRANHEEIRMREHYIEESNKVQFGPAELNAWGICASRMRVDGSGAANTPKFFQLFPGELPPIDEQHIGMAFPTFKNELGRQHIPGAIVRHVMDVVEYFGRYFSLCDLAKRKAIKEAMPRALALETIKDESWKFINIGDFHATKPLAEFNTTSEWRVEGLGEDFKQRYLHIQCVVAHNIDGDDKLLRGELLTLTRIMKGRLKTGKFRHHVVAPVLLFSYMGPQHARILESYYNGHELIVKYSELFDLTIRNDETMQLFARWFESRPIGNTEDDDENQ</sequence>